<accession>A0A6P8L5I0</accession>
<feature type="compositionally biased region" description="Low complexity" evidence="1">
    <location>
        <begin position="87"/>
        <end position="97"/>
    </location>
</feature>
<evidence type="ECO:0000313" key="2">
    <source>
        <dbReference type="Proteomes" id="UP000515162"/>
    </source>
</evidence>
<gene>
    <name evidence="3" type="primary">LOC117148018</name>
</gene>
<evidence type="ECO:0000256" key="1">
    <source>
        <dbReference type="SAM" id="MobiDB-lite"/>
    </source>
</evidence>
<organism evidence="2 3">
    <name type="scientific">Drosophila mauritiana</name>
    <name type="common">Fruit fly</name>
    <dbReference type="NCBI Taxonomy" id="7226"/>
    <lineage>
        <taxon>Eukaryota</taxon>
        <taxon>Metazoa</taxon>
        <taxon>Ecdysozoa</taxon>
        <taxon>Arthropoda</taxon>
        <taxon>Hexapoda</taxon>
        <taxon>Insecta</taxon>
        <taxon>Pterygota</taxon>
        <taxon>Neoptera</taxon>
        <taxon>Endopterygota</taxon>
        <taxon>Diptera</taxon>
        <taxon>Brachycera</taxon>
        <taxon>Muscomorpha</taxon>
        <taxon>Ephydroidea</taxon>
        <taxon>Drosophilidae</taxon>
        <taxon>Drosophila</taxon>
        <taxon>Sophophora</taxon>
    </lineage>
</organism>
<proteinExistence type="predicted"/>
<evidence type="ECO:0000313" key="3">
    <source>
        <dbReference type="RefSeq" id="XP_033171074.1"/>
    </source>
</evidence>
<feature type="compositionally biased region" description="Polar residues" evidence="1">
    <location>
        <begin position="35"/>
        <end position="47"/>
    </location>
</feature>
<dbReference type="GeneID" id="117148018"/>
<feature type="region of interest" description="Disordered" evidence="1">
    <location>
        <begin position="35"/>
        <end position="56"/>
    </location>
</feature>
<feature type="region of interest" description="Disordered" evidence="1">
    <location>
        <begin position="87"/>
        <end position="110"/>
    </location>
</feature>
<sequence length="122" mass="12132">MKTLESDDKPFNPFYIGPHPSKACAIPEIPGQQCSPNCQPAPTNANGSPMDATDANTLPSGAAGGMLIVANIYSTVEVLAAAARMGGAAGAGADQGASSSNNTTCKPYPCMEGARSDGPGCG</sequence>
<name>A0A6P8L5I0_DROMA</name>
<reference evidence="3" key="1">
    <citation type="submission" date="2025-08" db="UniProtKB">
        <authorList>
            <consortium name="RefSeq"/>
        </authorList>
    </citation>
    <scope>IDENTIFICATION</scope>
    <source>
        <strain evidence="3">Mau12</strain>
        <tissue evidence="3">Whole Body</tissue>
    </source>
</reference>
<dbReference type="AlphaFoldDB" id="A0A6P8L5I0"/>
<dbReference type="RefSeq" id="XP_033171074.1">
    <property type="nucleotide sequence ID" value="XM_033315183.1"/>
</dbReference>
<dbReference type="Proteomes" id="UP000515162">
    <property type="component" value="Chromosome X"/>
</dbReference>
<protein>
    <submittedName>
        <fullName evidence="3">Uncharacterized protein LOC117148018</fullName>
    </submittedName>
</protein>
<keyword evidence="2" id="KW-1185">Reference proteome</keyword>